<feature type="transmembrane region" description="Helical" evidence="1">
    <location>
        <begin position="523"/>
        <end position="542"/>
    </location>
</feature>
<keyword evidence="3" id="KW-1185">Reference proteome</keyword>
<dbReference type="PANTHER" id="PTHR34730:SF1">
    <property type="entry name" value="PARAQUAT-INDUCIBLE PROTEIN A"/>
    <property type="match status" value="1"/>
</dbReference>
<proteinExistence type="predicted"/>
<dbReference type="EMBL" id="CAUJNA010003517">
    <property type="protein sequence ID" value="CAJ1403961.1"/>
    <property type="molecule type" value="Genomic_DNA"/>
</dbReference>
<evidence type="ECO:0000313" key="2">
    <source>
        <dbReference type="EMBL" id="CAJ1403961.1"/>
    </source>
</evidence>
<feature type="transmembrane region" description="Helical" evidence="1">
    <location>
        <begin position="637"/>
        <end position="655"/>
    </location>
</feature>
<organism evidence="2 3">
    <name type="scientific">Effrenium voratum</name>
    <dbReference type="NCBI Taxonomy" id="2562239"/>
    <lineage>
        <taxon>Eukaryota</taxon>
        <taxon>Sar</taxon>
        <taxon>Alveolata</taxon>
        <taxon>Dinophyceae</taxon>
        <taxon>Suessiales</taxon>
        <taxon>Symbiodiniaceae</taxon>
        <taxon>Effrenium</taxon>
    </lineage>
</organism>
<accession>A0AA36JE15</accession>
<feature type="transmembrane region" description="Helical" evidence="1">
    <location>
        <begin position="697"/>
        <end position="723"/>
    </location>
</feature>
<evidence type="ECO:0000256" key="1">
    <source>
        <dbReference type="SAM" id="Phobius"/>
    </source>
</evidence>
<dbReference type="AlphaFoldDB" id="A0AA36JE15"/>
<keyword evidence="1" id="KW-0812">Transmembrane</keyword>
<keyword evidence="1" id="KW-0472">Membrane</keyword>
<feature type="transmembrane region" description="Helical" evidence="1">
    <location>
        <begin position="329"/>
        <end position="352"/>
    </location>
</feature>
<dbReference type="Proteomes" id="UP001178507">
    <property type="component" value="Unassembled WGS sequence"/>
</dbReference>
<feature type="transmembrane region" description="Helical" evidence="1">
    <location>
        <begin position="476"/>
        <end position="493"/>
    </location>
</feature>
<feature type="transmembrane region" description="Helical" evidence="1">
    <location>
        <begin position="575"/>
        <end position="595"/>
    </location>
</feature>
<protein>
    <submittedName>
        <fullName evidence="2">Uncharacterized protein</fullName>
    </submittedName>
</protein>
<evidence type="ECO:0000313" key="3">
    <source>
        <dbReference type="Proteomes" id="UP001178507"/>
    </source>
</evidence>
<name>A0AA36JE15_9DINO</name>
<dbReference type="PANTHER" id="PTHR34730">
    <property type="entry name" value="UNNAMED PRODUCT"/>
    <property type="match status" value="1"/>
</dbReference>
<gene>
    <name evidence="2" type="ORF">EVOR1521_LOCUS26513</name>
</gene>
<feature type="transmembrane region" description="Helical" evidence="1">
    <location>
        <begin position="735"/>
        <end position="760"/>
    </location>
</feature>
<reference evidence="2" key="1">
    <citation type="submission" date="2023-08" db="EMBL/GenBank/DDBJ databases">
        <authorList>
            <person name="Chen Y."/>
            <person name="Shah S."/>
            <person name="Dougan E. K."/>
            <person name="Thang M."/>
            <person name="Chan C."/>
        </authorList>
    </citation>
    <scope>NUCLEOTIDE SEQUENCE</scope>
</reference>
<sequence>MVLEFLKPLIQSYLNKRLSELICGQVDTAINEQGSAALRNVSTAVRKLLQESPTPPPTPVVEDPKHQLVDFGKNSGLELLHSVITKVLGNNQSPHSANALLGKVLGPDGNFSLDSVIDLPLSKVVSVDKLGTINITLQNLSFSHLNTVSAMNLHSPQPQEVQLLLAMQQMNMQARLSLGVQPAGPISGGELRETFTTSLGMSELTVGGKGFLALNQSYLGTLGFDQLTEMGCVAKGTDAGALLRSNMGAKNISAQLIPEQGGQGDLEHDLDHMLNVAAGFLLGAYQEALHAAGQKLLINRAMEMVNSGLQAKLQNAGTCPPPFEDYSNFTLSAVALLISLAMVPGAMLVAACTKRSRKESRQVQLCQAQSVATSSTETGPTSLTVETGMTGRSIGPPTGAPVVHSLAFHPRTHPALRWALPMLMVATMLMFLSSNSSVAAVVTVSVSANGESMVHLPPTFGFSLIGSIKDMIKGKVYGLAVLIICFSGIWPYVKPMLMMLCWFAPPSQLSVAKRQGLLNFLDAFGKWSLVDTFVMVMFMVAFKFDLSAPTKGSNLLSDILKESGDEARIQVQVEALLGFYTFLIASFVSLILGHITTACHRYAHKLGEFGMENNVLEKRRLCYELCSRPLDVHGPTAAISVSLLLVLCGTFLYTFNFNFLGLAGYALGKDEQQRPFSVFSLGMQIRDASADPNGLPIILLQGVFFLFAMIIVVAYHVILIVLWAAPMTTRMQKQFFLTAQVFNAWSGLDVFCVTILAGVLEIRQFAGFIVGDTCAAVNKFLAKSALADKLPGGPTCFDVDSTLRAGFPVLAIAVVISTVTGQVMLSRCSHALCEPRTNADLVEEA</sequence>
<comment type="caution">
    <text evidence="2">The sequence shown here is derived from an EMBL/GenBank/DDBJ whole genome shotgun (WGS) entry which is preliminary data.</text>
</comment>
<keyword evidence="1" id="KW-1133">Transmembrane helix</keyword>